<name>A0A2N3Y7P8_SACSN</name>
<proteinExistence type="predicted"/>
<dbReference type="InterPro" id="IPR025637">
    <property type="entry name" value="DUF4333"/>
</dbReference>
<keyword evidence="2" id="KW-1133">Transmembrane helix</keyword>
<dbReference type="Pfam" id="PF14230">
    <property type="entry name" value="DUF4333"/>
    <property type="match status" value="1"/>
</dbReference>
<evidence type="ECO:0000259" key="3">
    <source>
        <dbReference type="Pfam" id="PF14230"/>
    </source>
</evidence>
<evidence type="ECO:0000256" key="1">
    <source>
        <dbReference type="SAM" id="MobiDB-lite"/>
    </source>
</evidence>
<dbReference type="OrthoDB" id="3405072at2"/>
<accession>A0A2N3Y7P8</accession>
<evidence type="ECO:0000313" key="4">
    <source>
        <dbReference type="EMBL" id="PKW18883.1"/>
    </source>
</evidence>
<dbReference type="SUPFAM" id="SSF81995">
    <property type="entry name" value="beta-sandwich domain of Sec23/24"/>
    <property type="match status" value="1"/>
</dbReference>
<feature type="region of interest" description="Disordered" evidence="1">
    <location>
        <begin position="1"/>
        <end position="83"/>
    </location>
</feature>
<keyword evidence="2" id="KW-0812">Transmembrane</keyword>
<feature type="compositionally biased region" description="Low complexity" evidence="1">
    <location>
        <begin position="9"/>
        <end position="29"/>
    </location>
</feature>
<feature type="compositionally biased region" description="Low complexity" evidence="1">
    <location>
        <begin position="59"/>
        <end position="77"/>
    </location>
</feature>
<dbReference type="AlphaFoldDB" id="A0A2N3Y7P8"/>
<keyword evidence="5" id="KW-1185">Reference proteome</keyword>
<dbReference type="EMBL" id="PJNB01000001">
    <property type="protein sequence ID" value="PKW18883.1"/>
    <property type="molecule type" value="Genomic_DNA"/>
</dbReference>
<reference evidence="4" key="1">
    <citation type="submission" date="2017-12" db="EMBL/GenBank/DDBJ databases">
        <title>Sequencing the genomes of 1000 Actinobacteria strains.</title>
        <authorList>
            <person name="Klenk H.-P."/>
        </authorList>
    </citation>
    <scope>NUCLEOTIDE SEQUENCE [LARGE SCALE GENOMIC DNA]</scope>
    <source>
        <strain evidence="4">DSM 44228</strain>
    </source>
</reference>
<sequence length="197" mass="21024">MVESKFCTYQNYGPPGGYPQWGPQPQGPGMRPAAPGYPQPGGFAPRQPPQRPPQPPQQQPYGYGQPQYPQGGQDPAPGGFGRFDQFERPKKKRSALPWVLGGIGAVLVVGVVLVLGFVTPGWFMRPVFDAASVEKGVTQTLKGSYGLRGVGNVSCPSGQPVAVGQRFDCKVSVDTATKTVTVTVKNEKGVYEVGHPK</sequence>
<evidence type="ECO:0000313" key="5">
    <source>
        <dbReference type="Proteomes" id="UP000233786"/>
    </source>
</evidence>
<feature type="transmembrane region" description="Helical" evidence="2">
    <location>
        <begin position="95"/>
        <end position="118"/>
    </location>
</feature>
<organism evidence="4 5">
    <name type="scientific">Saccharopolyspora spinosa</name>
    <dbReference type="NCBI Taxonomy" id="60894"/>
    <lineage>
        <taxon>Bacteria</taxon>
        <taxon>Bacillati</taxon>
        <taxon>Actinomycetota</taxon>
        <taxon>Actinomycetes</taxon>
        <taxon>Pseudonocardiales</taxon>
        <taxon>Pseudonocardiaceae</taxon>
        <taxon>Saccharopolyspora</taxon>
    </lineage>
</organism>
<feature type="compositionally biased region" description="Pro residues" evidence="1">
    <location>
        <begin position="46"/>
        <end position="58"/>
    </location>
</feature>
<keyword evidence="2" id="KW-0472">Membrane</keyword>
<comment type="caution">
    <text evidence="4">The sequence shown here is derived from an EMBL/GenBank/DDBJ whole genome shotgun (WGS) entry which is preliminary data.</text>
</comment>
<dbReference type="RefSeq" id="WP_029535711.1">
    <property type="nucleotide sequence ID" value="NZ_CP061007.1"/>
</dbReference>
<gene>
    <name evidence="4" type="ORF">A8926_7021</name>
</gene>
<protein>
    <submittedName>
        <fullName evidence="4">Uncharacterized protein DUF4333</fullName>
    </submittedName>
</protein>
<dbReference type="Proteomes" id="UP000233786">
    <property type="component" value="Unassembled WGS sequence"/>
</dbReference>
<dbReference type="STRING" id="994479.GCA_000194155_05035"/>
<feature type="domain" description="DUF4333" evidence="3">
    <location>
        <begin position="112"/>
        <end position="189"/>
    </location>
</feature>
<evidence type="ECO:0000256" key="2">
    <source>
        <dbReference type="SAM" id="Phobius"/>
    </source>
</evidence>